<protein>
    <submittedName>
        <fullName evidence="1">Uncharacterized protein</fullName>
    </submittedName>
</protein>
<dbReference type="EMBL" id="VSWD01000005">
    <property type="protein sequence ID" value="KAK3101110.1"/>
    <property type="molecule type" value="Genomic_DNA"/>
</dbReference>
<evidence type="ECO:0000313" key="1">
    <source>
        <dbReference type="EMBL" id="KAK3101110.1"/>
    </source>
</evidence>
<dbReference type="Proteomes" id="UP001186944">
    <property type="component" value="Unassembled WGS sequence"/>
</dbReference>
<name>A0AA88YA11_PINIB</name>
<comment type="caution">
    <text evidence="1">The sequence shown here is derived from an EMBL/GenBank/DDBJ whole genome shotgun (WGS) entry which is preliminary data.</text>
</comment>
<sequence length="231" mass="26952">MKKVLFSARVLLVEGPSDLNVLRALFDYILSKKERSDLLVKRLKDSSQSDDAFALKEEFSDNILRVFSLVQCVSVTGEGNFGNAKNFCEDVNITFKVLTDNDDICQQRKQWEGKLESFMVPLQTTTKQNTFMWKNGTIEDALRTDSPMKISEILGHNYKTNCTGIEWEKKKTGFKVKLKRKINNEMSNNDYDDLFDELFNRIENNEESEFLEFFKFITDQDLNYLLCYIFS</sequence>
<keyword evidence="2" id="KW-1185">Reference proteome</keyword>
<proteinExistence type="predicted"/>
<evidence type="ECO:0000313" key="2">
    <source>
        <dbReference type="Proteomes" id="UP001186944"/>
    </source>
</evidence>
<reference evidence="1" key="1">
    <citation type="submission" date="2019-08" db="EMBL/GenBank/DDBJ databases">
        <title>The improved chromosome-level genome for the pearl oyster Pinctada fucata martensii using PacBio sequencing and Hi-C.</title>
        <authorList>
            <person name="Zheng Z."/>
        </authorList>
    </citation>
    <scope>NUCLEOTIDE SEQUENCE</scope>
    <source>
        <strain evidence="1">ZZ-2019</strain>
        <tissue evidence="1">Adductor muscle</tissue>
    </source>
</reference>
<dbReference type="AlphaFoldDB" id="A0AA88YA11"/>
<organism evidence="1 2">
    <name type="scientific">Pinctada imbricata</name>
    <name type="common">Atlantic pearl-oyster</name>
    <name type="synonym">Pinctada martensii</name>
    <dbReference type="NCBI Taxonomy" id="66713"/>
    <lineage>
        <taxon>Eukaryota</taxon>
        <taxon>Metazoa</taxon>
        <taxon>Spiralia</taxon>
        <taxon>Lophotrochozoa</taxon>
        <taxon>Mollusca</taxon>
        <taxon>Bivalvia</taxon>
        <taxon>Autobranchia</taxon>
        <taxon>Pteriomorphia</taxon>
        <taxon>Pterioida</taxon>
        <taxon>Pterioidea</taxon>
        <taxon>Pteriidae</taxon>
        <taxon>Pinctada</taxon>
    </lineage>
</organism>
<accession>A0AA88YA11</accession>
<gene>
    <name evidence="1" type="ORF">FSP39_001018</name>
</gene>